<dbReference type="EMBL" id="VNHU01000004">
    <property type="protein sequence ID" value="TYP74270.1"/>
    <property type="molecule type" value="Genomic_DNA"/>
</dbReference>
<evidence type="ECO:0000313" key="1">
    <source>
        <dbReference type="EMBL" id="TYP74270.1"/>
    </source>
</evidence>
<proteinExistence type="predicted"/>
<keyword evidence="2" id="KW-1185">Reference proteome</keyword>
<comment type="caution">
    <text evidence="1">The sequence shown here is derived from an EMBL/GenBank/DDBJ whole genome shotgun (WGS) entry which is preliminary data.</text>
</comment>
<organism evidence="1 2">
    <name type="scientific">Aquimarina intermedia</name>
    <dbReference type="NCBI Taxonomy" id="350814"/>
    <lineage>
        <taxon>Bacteria</taxon>
        <taxon>Pseudomonadati</taxon>
        <taxon>Bacteroidota</taxon>
        <taxon>Flavobacteriia</taxon>
        <taxon>Flavobacteriales</taxon>
        <taxon>Flavobacteriaceae</taxon>
        <taxon>Aquimarina</taxon>
    </lineage>
</organism>
<dbReference type="AlphaFoldDB" id="A0A5S5C7G4"/>
<protein>
    <submittedName>
        <fullName evidence="1">Uncharacterized protein</fullName>
    </submittedName>
</protein>
<evidence type="ECO:0000313" key="2">
    <source>
        <dbReference type="Proteomes" id="UP000324376"/>
    </source>
</evidence>
<reference evidence="1 2" key="1">
    <citation type="submission" date="2019-07" db="EMBL/GenBank/DDBJ databases">
        <title>Genomic Encyclopedia of Archaeal and Bacterial Type Strains, Phase II (KMG-II): from individual species to whole genera.</title>
        <authorList>
            <person name="Goeker M."/>
        </authorList>
    </citation>
    <scope>NUCLEOTIDE SEQUENCE [LARGE SCALE GENOMIC DNA]</scope>
    <source>
        <strain evidence="1 2">DSM 17527</strain>
    </source>
</reference>
<accession>A0A5S5C7G4</accession>
<gene>
    <name evidence="1" type="ORF">BD809_10488</name>
</gene>
<dbReference type="Proteomes" id="UP000324376">
    <property type="component" value="Unassembled WGS sequence"/>
</dbReference>
<name>A0A5S5C7G4_9FLAO</name>
<sequence length="191" mass="22626">MRKQPFQKGVLSPYHFRIKIIVLLQLIKRTTNYFFKSIHVNFSDKELNELDAHIQGIQNIIKAKTFALSSEQRIHYSDIADRNKQIVDQVITYMGKHPKWVPNFIDKEEFDRDYLVGKHIEARITLLQELTQQLIDTKTLLDHDNYNNTLSFYRMVRYYATKNEPGAHTVYQDIKKLFGNVIMDENMMVAD</sequence>